<dbReference type="InterPro" id="IPR005273">
    <property type="entry name" value="Ura-DNA_glyco_family4"/>
</dbReference>
<comment type="catalytic activity">
    <reaction evidence="1">
        <text>Hydrolyzes single-stranded DNA or mismatched double-stranded DNA and polynucleotides, releasing free uracil.</text>
        <dbReference type="EC" id="3.2.2.27"/>
    </reaction>
</comment>
<dbReference type="InterPro" id="IPR005122">
    <property type="entry name" value="Uracil-DNA_glycosylase-like"/>
</dbReference>
<evidence type="ECO:0000256" key="6">
    <source>
        <dbReference type="ARBA" id="ARBA00022723"/>
    </source>
</evidence>
<keyword evidence="8" id="KW-0378">Hydrolase</keyword>
<evidence type="ECO:0000256" key="7">
    <source>
        <dbReference type="ARBA" id="ARBA00022763"/>
    </source>
</evidence>
<evidence type="ECO:0000256" key="11">
    <source>
        <dbReference type="ARBA" id="ARBA00023204"/>
    </source>
</evidence>
<keyword evidence="9" id="KW-0408">Iron</keyword>
<evidence type="ECO:0000256" key="5">
    <source>
        <dbReference type="ARBA" id="ARBA00022485"/>
    </source>
</evidence>
<dbReference type="Proteomes" id="UP001524499">
    <property type="component" value="Unassembled WGS sequence"/>
</dbReference>
<evidence type="ECO:0000313" key="13">
    <source>
        <dbReference type="EMBL" id="MCQ8103842.1"/>
    </source>
</evidence>
<dbReference type="NCBIfam" id="TIGR00758">
    <property type="entry name" value="UDG_fam4"/>
    <property type="match status" value="1"/>
</dbReference>
<accession>A0ABT1TEF8</accession>
<evidence type="ECO:0000256" key="2">
    <source>
        <dbReference type="ARBA" id="ARBA00006521"/>
    </source>
</evidence>
<keyword evidence="5" id="KW-0004">4Fe-4S</keyword>
<dbReference type="PANTHER" id="PTHR33693:SF1">
    <property type="entry name" value="TYPE-4 URACIL-DNA GLYCOSYLASE"/>
    <property type="match status" value="1"/>
</dbReference>
<organism evidence="13 14">
    <name type="scientific">Methylomonas subterranea</name>
    <dbReference type="NCBI Taxonomy" id="2952225"/>
    <lineage>
        <taxon>Bacteria</taxon>
        <taxon>Pseudomonadati</taxon>
        <taxon>Pseudomonadota</taxon>
        <taxon>Gammaproteobacteria</taxon>
        <taxon>Methylococcales</taxon>
        <taxon>Methylococcaceae</taxon>
        <taxon>Methylomonas</taxon>
    </lineage>
</organism>
<dbReference type="InterPro" id="IPR051536">
    <property type="entry name" value="UDG_Type-4/5"/>
</dbReference>
<evidence type="ECO:0000256" key="3">
    <source>
        <dbReference type="ARBA" id="ARBA00012030"/>
    </source>
</evidence>
<comment type="caution">
    <text evidence="13">The sequence shown here is derived from an EMBL/GenBank/DDBJ whole genome shotgun (WGS) entry which is preliminary data.</text>
</comment>
<sequence length="261" mass="28849">MDESLRLQYLEAMGIAVWVARQPPVAAMRALEDLSGPVLAEPAIACSGVTSENIAIPAPERSAVSHSDQPEPHADDRAWNELQLEVSRCRACGLCETRTQTVFGVGSHRAGWMLIGEAPGQNEDLQGEPFVGKAGQLLNEMLRAIGLERREVFIANVLKCRPPANRDPQAEEVAACREFLRRQIALLQPRIILAVGRIAAQNLLETQQPLAKLRGIQHRLENIPLVVVHHPAYLLRALTEKAKAWDDLQFALSVYQSLPEQ</sequence>
<evidence type="ECO:0000256" key="9">
    <source>
        <dbReference type="ARBA" id="ARBA00023004"/>
    </source>
</evidence>
<feature type="domain" description="Uracil-DNA glycosylase-like" evidence="12">
    <location>
        <begin position="103"/>
        <end position="249"/>
    </location>
</feature>
<evidence type="ECO:0000313" key="14">
    <source>
        <dbReference type="Proteomes" id="UP001524499"/>
    </source>
</evidence>
<keyword evidence="6" id="KW-0479">Metal-binding</keyword>
<keyword evidence="10" id="KW-0411">Iron-sulfur</keyword>
<reference evidence="13 14" key="1">
    <citation type="submission" date="2022-07" db="EMBL/GenBank/DDBJ databases">
        <title>Methylomonas rivi sp. nov., Methylomonas rosea sp. nov., Methylomonas aureus sp. nov. and Methylomonas subterranea sp. nov., four novel methanotrophs isolated from a freshwater creek and the deep terrestrial subsurface.</title>
        <authorList>
            <person name="Abin C."/>
            <person name="Sankaranarayanan K."/>
            <person name="Garner C."/>
            <person name="Sindelar R."/>
            <person name="Kotary K."/>
            <person name="Garner R."/>
            <person name="Barclay S."/>
            <person name="Lawson P."/>
            <person name="Krumholz L."/>
        </authorList>
    </citation>
    <scope>NUCLEOTIDE SEQUENCE [LARGE SCALE GENOMIC DNA]</scope>
    <source>
        <strain evidence="13 14">SURF-2</strain>
    </source>
</reference>
<keyword evidence="11" id="KW-0234">DNA repair</keyword>
<name>A0ABT1TEF8_9GAMM</name>
<dbReference type="PANTHER" id="PTHR33693">
    <property type="entry name" value="TYPE-5 URACIL-DNA GLYCOSYLASE"/>
    <property type="match status" value="1"/>
</dbReference>
<gene>
    <name evidence="13" type="ORF">NP590_06980</name>
</gene>
<dbReference type="EC" id="3.2.2.27" evidence="3"/>
<evidence type="ECO:0000256" key="8">
    <source>
        <dbReference type="ARBA" id="ARBA00022801"/>
    </source>
</evidence>
<keyword evidence="14" id="KW-1185">Reference proteome</keyword>
<evidence type="ECO:0000256" key="10">
    <source>
        <dbReference type="ARBA" id="ARBA00023014"/>
    </source>
</evidence>
<dbReference type="EMBL" id="JANIBJ010000010">
    <property type="protein sequence ID" value="MCQ8103842.1"/>
    <property type="molecule type" value="Genomic_DNA"/>
</dbReference>
<dbReference type="CDD" id="cd10030">
    <property type="entry name" value="UDG-F4_TTUDGA_SPO1dp_like"/>
    <property type="match status" value="1"/>
</dbReference>
<dbReference type="SUPFAM" id="SSF52141">
    <property type="entry name" value="Uracil-DNA glycosylase-like"/>
    <property type="match status" value="1"/>
</dbReference>
<protein>
    <recommendedName>
        <fullName evidence="4">Type-4 uracil-DNA glycosylase</fullName>
        <ecNumber evidence="3">3.2.2.27</ecNumber>
    </recommendedName>
</protein>
<dbReference type="Pfam" id="PF03167">
    <property type="entry name" value="UDG"/>
    <property type="match status" value="1"/>
</dbReference>
<dbReference type="RefSeq" id="WP_256601585.1">
    <property type="nucleotide sequence ID" value="NZ_JANIBJ010000010.1"/>
</dbReference>
<keyword evidence="7" id="KW-0227">DNA damage</keyword>
<comment type="similarity">
    <text evidence="2">Belongs to the uracil-DNA glycosylase (UDG) superfamily. Type 4 (UDGa) family.</text>
</comment>
<evidence type="ECO:0000256" key="1">
    <source>
        <dbReference type="ARBA" id="ARBA00001400"/>
    </source>
</evidence>
<dbReference type="SMART" id="SM00986">
    <property type="entry name" value="UDG"/>
    <property type="match status" value="1"/>
</dbReference>
<dbReference type="SMART" id="SM00987">
    <property type="entry name" value="UreE_C"/>
    <property type="match status" value="1"/>
</dbReference>
<dbReference type="InterPro" id="IPR036895">
    <property type="entry name" value="Uracil-DNA_glycosylase-like_sf"/>
</dbReference>
<evidence type="ECO:0000259" key="12">
    <source>
        <dbReference type="SMART" id="SM00986"/>
    </source>
</evidence>
<dbReference type="Gene3D" id="3.40.470.10">
    <property type="entry name" value="Uracil-DNA glycosylase-like domain"/>
    <property type="match status" value="1"/>
</dbReference>
<evidence type="ECO:0000256" key="4">
    <source>
        <dbReference type="ARBA" id="ARBA00019403"/>
    </source>
</evidence>
<proteinExistence type="inferred from homology"/>